<feature type="region of interest" description="Disordered" evidence="1">
    <location>
        <begin position="248"/>
        <end position="272"/>
    </location>
</feature>
<keyword evidence="3" id="KW-1185">Reference proteome</keyword>
<evidence type="ECO:0000313" key="4">
    <source>
        <dbReference type="RefSeq" id="XP_027198915.1"/>
    </source>
</evidence>
<dbReference type="OrthoDB" id="10588928at2759"/>
<feature type="compositionally biased region" description="Basic and acidic residues" evidence="1">
    <location>
        <begin position="262"/>
        <end position="272"/>
    </location>
</feature>
<keyword evidence="2" id="KW-0472">Membrane</keyword>
<accession>A0A6P6Y0X1</accession>
<evidence type="ECO:0000256" key="1">
    <source>
        <dbReference type="SAM" id="MobiDB-lite"/>
    </source>
</evidence>
<dbReference type="KEGG" id="dpte:113793134"/>
<feature type="transmembrane region" description="Helical" evidence="2">
    <location>
        <begin position="5"/>
        <end position="22"/>
    </location>
</feature>
<name>A0A6P6Y0X1_DERPT</name>
<keyword evidence="2" id="KW-1133">Transmembrane helix</keyword>
<proteinExistence type="predicted"/>
<dbReference type="InParanoid" id="A0A6P6Y0X1"/>
<evidence type="ECO:0000256" key="2">
    <source>
        <dbReference type="SAM" id="Phobius"/>
    </source>
</evidence>
<feature type="compositionally biased region" description="Low complexity" evidence="1">
    <location>
        <begin position="136"/>
        <end position="152"/>
    </location>
</feature>
<evidence type="ECO:0000313" key="3">
    <source>
        <dbReference type="Proteomes" id="UP000515146"/>
    </source>
</evidence>
<keyword evidence="2" id="KW-0812">Transmembrane</keyword>
<dbReference type="AlphaFoldDB" id="A0A6P6Y0X1"/>
<dbReference type="Proteomes" id="UP000515146">
    <property type="component" value="Unplaced"/>
</dbReference>
<protein>
    <submittedName>
        <fullName evidence="4">Uncharacterized protein LOC113793134</fullName>
    </submittedName>
</protein>
<gene>
    <name evidence="4" type="primary">LOC113793134</name>
</gene>
<sequence>MILIFIVMVCIMVMIIMFFLIFQCTFLDQPLSCLDSNQQNDIMLKSPIIMDNNDYGSNQNRSKLQSQFQTKTKTNNNDVFEQYIPKALLANLKEKEKIELASMAILTAPNEVQLMDQHVFQQQQPKRPSSKPGMFSSTSSSTITKWTSNSSNNKINLRSTLEQPQSSPFHSMSTASFEPKFSHVGSPTSMMGPSSNIHSDRRLILITSTPVMFKTNAKLSKISDESLIQSRTQSSLLSKSLITEKKSKERSKIQSYCSQPRNKNDKSNDYKGKLIGIPMKTRVVSKQHPKESNVEDSYKSKIYSSNINNISHHSRPLTSALTYRSSQPRIASNQSSNNSNNDSKIEWTNIR</sequence>
<feature type="region of interest" description="Disordered" evidence="1">
    <location>
        <begin position="324"/>
        <end position="351"/>
    </location>
</feature>
<dbReference type="GeneID" id="113793134"/>
<feature type="compositionally biased region" description="Low complexity" evidence="1">
    <location>
        <begin position="332"/>
        <end position="342"/>
    </location>
</feature>
<organism evidence="3 4">
    <name type="scientific">Dermatophagoides pteronyssinus</name>
    <name type="common">European house dust mite</name>
    <dbReference type="NCBI Taxonomy" id="6956"/>
    <lineage>
        <taxon>Eukaryota</taxon>
        <taxon>Metazoa</taxon>
        <taxon>Ecdysozoa</taxon>
        <taxon>Arthropoda</taxon>
        <taxon>Chelicerata</taxon>
        <taxon>Arachnida</taxon>
        <taxon>Acari</taxon>
        <taxon>Acariformes</taxon>
        <taxon>Sarcoptiformes</taxon>
        <taxon>Astigmata</taxon>
        <taxon>Psoroptidia</taxon>
        <taxon>Analgoidea</taxon>
        <taxon>Pyroglyphidae</taxon>
        <taxon>Dermatophagoidinae</taxon>
        <taxon>Dermatophagoides</taxon>
    </lineage>
</organism>
<reference evidence="4" key="1">
    <citation type="submission" date="2025-08" db="UniProtKB">
        <authorList>
            <consortium name="RefSeq"/>
        </authorList>
    </citation>
    <scope>IDENTIFICATION</scope>
    <source>
        <strain evidence="4">Airmid</strain>
    </source>
</reference>
<dbReference type="RefSeq" id="XP_027198915.1">
    <property type="nucleotide sequence ID" value="XM_027343114.1"/>
</dbReference>
<feature type="region of interest" description="Disordered" evidence="1">
    <location>
        <begin position="119"/>
        <end position="152"/>
    </location>
</feature>